<name>A0AAE2MK65_RHILE</name>
<proteinExistence type="predicted"/>
<evidence type="ECO:0000313" key="2">
    <source>
        <dbReference type="EMBL" id="MBB4290617.1"/>
    </source>
</evidence>
<accession>A0AAE2MK65</accession>
<feature type="transmembrane region" description="Helical" evidence="1">
    <location>
        <begin position="56"/>
        <end position="78"/>
    </location>
</feature>
<dbReference type="RefSeq" id="WP_183607530.1">
    <property type="nucleotide sequence ID" value="NZ_JACHAZ010000001.1"/>
</dbReference>
<sequence>MIFAKLARIVAWIVLVGSVMRIITGIGVATEILGPYEEALRRFGGRAESSGAIIDRGVYALLVAIALGTLAEIGIALARKVEGSK</sequence>
<dbReference type="Proteomes" id="UP000538507">
    <property type="component" value="Unassembled WGS sequence"/>
</dbReference>
<comment type="caution">
    <text evidence="2">The sequence shown here is derived from an EMBL/GenBank/DDBJ whole genome shotgun (WGS) entry which is preliminary data.</text>
</comment>
<feature type="transmembrane region" description="Helical" evidence="1">
    <location>
        <begin position="12"/>
        <end position="36"/>
    </location>
</feature>
<evidence type="ECO:0000313" key="3">
    <source>
        <dbReference type="Proteomes" id="UP000538507"/>
    </source>
</evidence>
<keyword evidence="1" id="KW-0472">Membrane</keyword>
<keyword evidence="1" id="KW-1133">Transmembrane helix</keyword>
<dbReference type="EMBL" id="JACIGO010000002">
    <property type="protein sequence ID" value="MBB4290617.1"/>
    <property type="molecule type" value="Genomic_DNA"/>
</dbReference>
<gene>
    <name evidence="2" type="ORF">GGE16_002657</name>
</gene>
<keyword evidence="1" id="KW-0812">Transmembrane</keyword>
<organism evidence="2 3">
    <name type="scientific">Rhizobium leguminosarum</name>
    <dbReference type="NCBI Taxonomy" id="384"/>
    <lineage>
        <taxon>Bacteria</taxon>
        <taxon>Pseudomonadati</taxon>
        <taxon>Pseudomonadota</taxon>
        <taxon>Alphaproteobacteria</taxon>
        <taxon>Hyphomicrobiales</taxon>
        <taxon>Rhizobiaceae</taxon>
        <taxon>Rhizobium/Agrobacterium group</taxon>
        <taxon>Rhizobium</taxon>
    </lineage>
</organism>
<protein>
    <submittedName>
        <fullName evidence="2">Uncharacterized protein</fullName>
    </submittedName>
</protein>
<dbReference type="AlphaFoldDB" id="A0AAE2MK65"/>
<evidence type="ECO:0000256" key="1">
    <source>
        <dbReference type="SAM" id="Phobius"/>
    </source>
</evidence>
<reference evidence="2 3" key="1">
    <citation type="submission" date="2020-08" db="EMBL/GenBank/DDBJ databases">
        <title>Genomic Encyclopedia of Type Strains, Phase IV (KMG-V): Genome sequencing to study the core and pangenomes of soil and plant-associated prokaryotes.</title>
        <authorList>
            <person name="Whitman W."/>
        </authorList>
    </citation>
    <scope>NUCLEOTIDE SEQUENCE [LARGE SCALE GENOMIC DNA]</scope>
    <source>
        <strain evidence="2 3">SEMIA 415</strain>
    </source>
</reference>